<evidence type="ECO:0000313" key="4">
    <source>
        <dbReference type="Proteomes" id="UP000054350"/>
    </source>
</evidence>
<evidence type="ECO:0000256" key="1">
    <source>
        <dbReference type="SAM" id="Coils"/>
    </source>
</evidence>
<feature type="compositionally biased region" description="Polar residues" evidence="2">
    <location>
        <begin position="322"/>
        <end position="333"/>
    </location>
</feature>
<feature type="region of interest" description="Disordered" evidence="2">
    <location>
        <begin position="64"/>
        <end position="89"/>
    </location>
</feature>
<feature type="coiled-coil region" evidence="1">
    <location>
        <begin position="376"/>
        <end position="410"/>
    </location>
</feature>
<reference evidence="4" key="2">
    <citation type="submission" date="2009-11" db="EMBL/GenBank/DDBJ databases">
        <title>The Genome Sequence of Allomyces macrogynus strain ATCC 38327.</title>
        <authorList>
            <consortium name="The Broad Institute Genome Sequencing Platform"/>
            <person name="Russ C."/>
            <person name="Cuomo C."/>
            <person name="Shea T."/>
            <person name="Young S.K."/>
            <person name="Zeng Q."/>
            <person name="Koehrsen M."/>
            <person name="Haas B."/>
            <person name="Borodovsky M."/>
            <person name="Guigo R."/>
            <person name="Alvarado L."/>
            <person name="Berlin A."/>
            <person name="Borenstein D."/>
            <person name="Chen Z."/>
            <person name="Engels R."/>
            <person name="Freedman E."/>
            <person name="Gellesch M."/>
            <person name="Goldberg J."/>
            <person name="Griggs A."/>
            <person name="Gujja S."/>
            <person name="Heiman D."/>
            <person name="Hepburn T."/>
            <person name="Howarth C."/>
            <person name="Jen D."/>
            <person name="Larson L."/>
            <person name="Lewis B."/>
            <person name="Mehta T."/>
            <person name="Park D."/>
            <person name="Pearson M."/>
            <person name="Roberts A."/>
            <person name="Saif S."/>
            <person name="Shenoy N."/>
            <person name="Sisk P."/>
            <person name="Stolte C."/>
            <person name="Sykes S."/>
            <person name="Walk T."/>
            <person name="White J."/>
            <person name="Yandava C."/>
            <person name="Burger G."/>
            <person name="Gray M.W."/>
            <person name="Holland P.W.H."/>
            <person name="King N."/>
            <person name="Lang F.B.F."/>
            <person name="Roger A.J."/>
            <person name="Ruiz-Trillo I."/>
            <person name="Lander E."/>
            <person name="Nusbaum C."/>
        </authorList>
    </citation>
    <scope>NUCLEOTIDE SEQUENCE [LARGE SCALE GENOMIC DNA]</scope>
    <source>
        <strain evidence="4">ATCC 38327</strain>
    </source>
</reference>
<feature type="region of interest" description="Disordered" evidence="2">
    <location>
        <begin position="27"/>
        <end position="47"/>
    </location>
</feature>
<dbReference type="EMBL" id="GG745331">
    <property type="protein sequence ID" value="KNE57457.1"/>
    <property type="molecule type" value="Genomic_DNA"/>
</dbReference>
<reference evidence="3 4" key="1">
    <citation type="submission" date="2009-11" db="EMBL/GenBank/DDBJ databases">
        <title>Annotation of Allomyces macrogynus ATCC 38327.</title>
        <authorList>
            <consortium name="The Broad Institute Genome Sequencing Platform"/>
            <person name="Russ C."/>
            <person name="Cuomo C."/>
            <person name="Burger G."/>
            <person name="Gray M.W."/>
            <person name="Holland P.W.H."/>
            <person name="King N."/>
            <person name="Lang F.B.F."/>
            <person name="Roger A.J."/>
            <person name="Ruiz-Trillo I."/>
            <person name="Young S.K."/>
            <person name="Zeng Q."/>
            <person name="Gargeya S."/>
            <person name="Fitzgerald M."/>
            <person name="Haas B."/>
            <person name="Abouelleil A."/>
            <person name="Alvarado L."/>
            <person name="Arachchi H.M."/>
            <person name="Berlin A."/>
            <person name="Chapman S.B."/>
            <person name="Gearin G."/>
            <person name="Goldberg J."/>
            <person name="Griggs A."/>
            <person name="Gujja S."/>
            <person name="Hansen M."/>
            <person name="Heiman D."/>
            <person name="Howarth C."/>
            <person name="Larimer J."/>
            <person name="Lui A."/>
            <person name="MacDonald P.J.P."/>
            <person name="McCowen C."/>
            <person name="Montmayeur A."/>
            <person name="Murphy C."/>
            <person name="Neiman D."/>
            <person name="Pearson M."/>
            <person name="Priest M."/>
            <person name="Roberts A."/>
            <person name="Saif S."/>
            <person name="Shea T."/>
            <person name="Sisk P."/>
            <person name="Stolte C."/>
            <person name="Sykes S."/>
            <person name="Wortman J."/>
            <person name="Nusbaum C."/>
            <person name="Birren B."/>
        </authorList>
    </citation>
    <scope>NUCLEOTIDE SEQUENCE [LARGE SCALE GENOMIC DNA]</scope>
    <source>
        <strain evidence="3 4">ATCC 38327</strain>
    </source>
</reference>
<feature type="compositionally biased region" description="Basic and acidic residues" evidence="2">
    <location>
        <begin position="612"/>
        <end position="625"/>
    </location>
</feature>
<keyword evidence="1" id="KW-0175">Coiled coil</keyword>
<organism evidence="3 4">
    <name type="scientific">Allomyces macrogynus (strain ATCC 38327)</name>
    <name type="common">Allomyces javanicus var. macrogynus</name>
    <dbReference type="NCBI Taxonomy" id="578462"/>
    <lineage>
        <taxon>Eukaryota</taxon>
        <taxon>Fungi</taxon>
        <taxon>Fungi incertae sedis</taxon>
        <taxon>Blastocladiomycota</taxon>
        <taxon>Blastocladiomycetes</taxon>
        <taxon>Blastocladiales</taxon>
        <taxon>Blastocladiaceae</taxon>
        <taxon>Allomyces</taxon>
    </lineage>
</organism>
<dbReference type="VEuPathDB" id="FungiDB:AMAG_03168"/>
<feature type="region of interest" description="Disordered" evidence="2">
    <location>
        <begin position="226"/>
        <end position="271"/>
    </location>
</feature>
<name>A0A0L0S4N7_ALLM3</name>
<feature type="region of interest" description="Disordered" evidence="2">
    <location>
        <begin position="536"/>
        <end position="625"/>
    </location>
</feature>
<feature type="compositionally biased region" description="Low complexity" evidence="2">
    <location>
        <begin position="27"/>
        <end position="41"/>
    </location>
</feature>
<evidence type="ECO:0000313" key="3">
    <source>
        <dbReference type="EMBL" id="KNE57457.1"/>
    </source>
</evidence>
<accession>A0A0L0S4N7</accession>
<dbReference type="AlphaFoldDB" id="A0A0L0S4N7"/>
<evidence type="ECO:0000256" key="2">
    <source>
        <dbReference type="SAM" id="MobiDB-lite"/>
    </source>
</evidence>
<gene>
    <name evidence="3" type="ORF">AMAG_03168</name>
</gene>
<proteinExistence type="predicted"/>
<dbReference type="Proteomes" id="UP000054350">
    <property type="component" value="Unassembled WGS sequence"/>
</dbReference>
<sequence>MLLRSRVKRGLASAQAALTLATGPLMAASASTSSPSTQVSPVDEKPSSSILAVAAEGFRPLLSRTDEQDESVPVNEHPLSDSTPAAAAAPDAAADAAAAAATIQQLQDLVRAMQRKMDDINMEKESWRQQYFAAIDQIASKPVVRSADAKVGPDTDEMDAKVHEVEAVHAEVVNGLRDEVERLQVDLKAAQNAADAAKSDQRTEQDKASSLGAQLALLKEQHEKEVTELKEQLQQAESRARSALATPPIESAPSPAEPDHVSESPASAPAPATCSVAIQTELDDLSPSDRSIEPTPITCDAELPTVPFDTPLTPPRSVADASLQTDSTNTSALTDIPLTPPSPTTHATSTQTDDDSSLPNPEAIQALEKLLVVQHEQDLAAARQEHTRSLDQLTRQHERVVADLREEHARDMEVQAKKHEWSVMEVRRRVRDEHAAQLDAAERAHVEAVGKVREEMVREREVVEEEHEKAMAAVRAELRQVQQKGEEFQERLRIYETQMRTLADESRDAALLRDQVQKLTAALLSAESRAAAALKDGRRTCRRVPSGARHGQAPARPAHRAVRAARGHGRGHDQRFGAPQGRSRVGQYGVGPGRVRRGHGTDSVVRPPARFGHGDETDCRARGAN</sequence>
<feature type="coiled-coil region" evidence="1">
    <location>
        <begin position="96"/>
        <end position="130"/>
    </location>
</feature>
<feature type="coiled-coil region" evidence="1">
    <location>
        <begin position="453"/>
        <end position="529"/>
    </location>
</feature>
<keyword evidence="4" id="KW-1185">Reference proteome</keyword>
<protein>
    <submittedName>
        <fullName evidence="3">Uncharacterized protein</fullName>
    </submittedName>
</protein>
<feature type="region of interest" description="Disordered" evidence="2">
    <location>
        <begin position="285"/>
        <end position="360"/>
    </location>
</feature>
<feature type="compositionally biased region" description="Basic residues" evidence="2">
    <location>
        <begin position="557"/>
        <end position="569"/>
    </location>
</feature>